<feature type="region of interest" description="Disordered" evidence="1">
    <location>
        <begin position="56"/>
        <end position="89"/>
    </location>
</feature>
<reference evidence="2" key="1">
    <citation type="submission" date="2021-01" db="EMBL/GenBank/DDBJ databases">
        <title>Modified the classification status of verrucomicrobia.</title>
        <authorList>
            <person name="Feng X."/>
        </authorList>
    </citation>
    <scope>NUCLEOTIDE SEQUENCE</scope>
    <source>
        <strain evidence="2">_KCTC 22039</strain>
    </source>
</reference>
<evidence type="ECO:0000313" key="2">
    <source>
        <dbReference type="EMBL" id="MBK1790550.1"/>
    </source>
</evidence>
<name>A0A8J7MDF3_9BACT</name>
<dbReference type="AlphaFoldDB" id="A0A8J7MDF3"/>
<protein>
    <submittedName>
        <fullName evidence="2">Uncharacterized protein</fullName>
    </submittedName>
</protein>
<organism evidence="2 3">
    <name type="scientific">Persicirhabdus sediminis</name>
    <dbReference type="NCBI Taxonomy" id="454144"/>
    <lineage>
        <taxon>Bacteria</taxon>
        <taxon>Pseudomonadati</taxon>
        <taxon>Verrucomicrobiota</taxon>
        <taxon>Verrucomicrobiia</taxon>
        <taxon>Verrucomicrobiales</taxon>
        <taxon>Verrucomicrobiaceae</taxon>
        <taxon>Persicirhabdus</taxon>
    </lineage>
</organism>
<keyword evidence="3" id="KW-1185">Reference proteome</keyword>
<accession>A0A8J7MDF3</accession>
<proteinExistence type="predicted"/>
<evidence type="ECO:0000256" key="1">
    <source>
        <dbReference type="SAM" id="MobiDB-lite"/>
    </source>
</evidence>
<dbReference type="Proteomes" id="UP000624703">
    <property type="component" value="Unassembled WGS sequence"/>
</dbReference>
<comment type="caution">
    <text evidence="2">The sequence shown here is derived from an EMBL/GenBank/DDBJ whole genome shotgun (WGS) entry which is preliminary data.</text>
</comment>
<gene>
    <name evidence="2" type="ORF">JIN82_05190</name>
</gene>
<dbReference type="EMBL" id="JAENIM010000023">
    <property type="protein sequence ID" value="MBK1790550.1"/>
    <property type="molecule type" value="Genomic_DNA"/>
</dbReference>
<evidence type="ECO:0000313" key="3">
    <source>
        <dbReference type="Proteomes" id="UP000624703"/>
    </source>
</evidence>
<sequence length="141" mass="15732">MPTVTISDEKLGSGSSASSKMTISFLDESMTVRELIKERIYQEVAEYNLSITQETKQPTLLITPNRDEQRLNAGSDNSRKKKPKPQPVDWLQQYDTACDAFERNGFFIVIGEKQVSDLDEVVSLTANTDVSFVKLTPLIGG</sequence>